<name>A0ABQ3EWL0_9ACTN</name>
<evidence type="ECO:0000313" key="3">
    <source>
        <dbReference type="EMBL" id="GHB69151.1"/>
    </source>
</evidence>
<dbReference type="Pfam" id="PF04149">
    <property type="entry name" value="DUF397"/>
    <property type="match status" value="1"/>
</dbReference>
<accession>A0ABQ3EWL0</accession>
<feature type="region of interest" description="Disordered" evidence="1">
    <location>
        <begin position="1"/>
        <end position="26"/>
    </location>
</feature>
<keyword evidence="4" id="KW-1185">Reference proteome</keyword>
<feature type="domain" description="DUF397" evidence="2">
    <location>
        <begin position="33"/>
        <end position="86"/>
    </location>
</feature>
<dbReference type="Proteomes" id="UP000642673">
    <property type="component" value="Unassembled WGS sequence"/>
</dbReference>
<sequence>MAGTRARRGYRPSGKHPNPSPAEETTMTATARLTWQKSSYCGDGDACVYVASAPGVLVRVADRADPAHLVLATTHAAWAAFLEAVKAQP</sequence>
<feature type="compositionally biased region" description="Basic residues" evidence="1">
    <location>
        <begin position="1"/>
        <end position="14"/>
    </location>
</feature>
<evidence type="ECO:0000259" key="2">
    <source>
        <dbReference type="Pfam" id="PF04149"/>
    </source>
</evidence>
<dbReference type="InterPro" id="IPR007278">
    <property type="entry name" value="DUF397"/>
</dbReference>
<evidence type="ECO:0000313" key="4">
    <source>
        <dbReference type="Proteomes" id="UP000642673"/>
    </source>
</evidence>
<protein>
    <recommendedName>
        <fullName evidence="2">DUF397 domain-containing protein</fullName>
    </recommendedName>
</protein>
<organism evidence="3 4">
    <name type="scientific">Streptomyces cirratus</name>
    <dbReference type="NCBI Taxonomy" id="68187"/>
    <lineage>
        <taxon>Bacteria</taxon>
        <taxon>Bacillati</taxon>
        <taxon>Actinomycetota</taxon>
        <taxon>Actinomycetes</taxon>
        <taxon>Kitasatosporales</taxon>
        <taxon>Streptomycetaceae</taxon>
        <taxon>Streptomyces</taxon>
    </lineage>
</organism>
<evidence type="ECO:0000256" key="1">
    <source>
        <dbReference type="SAM" id="MobiDB-lite"/>
    </source>
</evidence>
<dbReference type="EMBL" id="BMVP01000009">
    <property type="protein sequence ID" value="GHB69151.1"/>
    <property type="molecule type" value="Genomic_DNA"/>
</dbReference>
<gene>
    <name evidence="3" type="ORF">GCM10010347_44130</name>
</gene>
<proteinExistence type="predicted"/>
<comment type="caution">
    <text evidence="3">The sequence shown here is derived from an EMBL/GenBank/DDBJ whole genome shotgun (WGS) entry which is preliminary data.</text>
</comment>
<reference evidence="4" key="1">
    <citation type="journal article" date="2019" name="Int. J. Syst. Evol. Microbiol.">
        <title>The Global Catalogue of Microorganisms (GCM) 10K type strain sequencing project: providing services to taxonomists for standard genome sequencing and annotation.</title>
        <authorList>
            <consortium name="The Broad Institute Genomics Platform"/>
            <consortium name="The Broad Institute Genome Sequencing Center for Infectious Disease"/>
            <person name="Wu L."/>
            <person name="Ma J."/>
        </authorList>
    </citation>
    <scope>NUCLEOTIDE SEQUENCE [LARGE SCALE GENOMIC DNA]</scope>
    <source>
        <strain evidence="4">JCM 4738</strain>
    </source>
</reference>